<evidence type="ECO:0000256" key="1">
    <source>
        <dbReference type="SAM" id="Phobius"/>
    </source>
</evidence>
<evidence type="ECO:0000313" key="2">
    <source>
        <dbReference type="EMBL" id="QRV59730.1"/>
    </source>
</evidence>
<dbReference type="CTD" id="67270455"/>
<reference evidence="2" key="1">
    <citation type="submission" date="2020-10" db="EMBL/GenBank/DDBJ databases">
        <title>The expanded plant-like mitogenome of the invasive quagga mussel, Dreissena rostriformis.</title>
        <authorList>
            <person name="Calcino A.D."/>
            <person name="Baranyi C."/>
            <person name="Wanninger A."/>
        </authorList>
    </citation>
    <scope>NUCLEOTIDE SEQUENCE</scope>
</reference>
<sequence>MDSMSIWYVMIFMVMVLFFLAAGDLPTWKLCTLFSLLWMLGMCLYGCVWLYMQGRSIKFLVWVIIMLIGAIIFVYFFDRK</sequence>
<keyword evidence="1" id="KW-0472">Membrane</keyword>
<accession>A0A894JP08</accession>
<dbReference type="EMBL" id="MW080914">
    <property type="protein sequence ID" value="QRV59730.1"/>
    <property type="molecule type" value="Genomic_DNA"/>
</dbReference>
<protein>
    <submittedName>
        <fullName evidence="2">Uncharacterized protein</fullName>
    </submittedName>
</protein>
<dbReference type="AlphaFoldDB" id="A0A894JP08"/>
<feature type="transmembrane region" description="Helical" evidence="1">
    <location>
        <begin position="57"/>
        <end position="77"/>
    </location>
</feature>
<feature type="transmembrane region" description="Helical" evidence="1">
    <location>
        <begin position="30"/>
        <end position="51"/>
    </location>
</feature>
<name>A0A894JP08_9BIVA</name>
<feature type="transmembrane region" description="Helical" evidence="1">
    <location>
        <begin position="6"/>
        <end position="23"/>
    </location>
</feature>
<dbReference type="RefSeq" id="YP_010165796.1">
    <property type="nucleotide sequence ID" value="NC_057514.1"/>
</dbReference>
<dbReference type="GeneID" id="67270455"/>
<geneLocation type="mitochondrion" evidence="2"/>
<gene>
    <name evidence="2" type="primary">orf7</name>
</gene>
<keyword evidence="1" id="KW-1133">Transmembrane helix</keyword>
<keyword evidence="2" id="KW-0496">Mitochondrion</keyword>
<organism evidence="2">
    <name type="scientific">Dreissena rostriformis</name>
    <dbReference type="NCBI Taxonomy" id="205083"/>
    <lineage>
        <taxon>Eukaryota</taxon>
        <taxon>Metazoa</taxon>
        <taxon>Spiralia</taxon>
        <taxon>Lophotrochozoa</taxon>
        <taxon>Mollusca</taxon>
        <taxon>Bivalvia</taxon>
        <taxon>Autobranchia</taxon>
        <taxon>Heteroconchia</taxon>
        <taxon>Euheterodonta</taxon>
        <taxon>Imparidentia</taxon>
        <taxon>Neoheterodontei</taxon>
        <taxon>Myida</taxon>
        <taxon>Dreissenoidea</taxon>
        <taxon>Dreissenidae</taxon>
        <taxon>Dreissena</taxon>
    </lineage>
</organism>
<keyword evidence="1" id="KW-0812">Transmembrane</keyword>
<proteinExistence type="predicted"/>